<name>A0A2V3IIP3_9FLOR</name>
<gene>
    <name evidence="1" type="ORF">BWQ96_08370</name>
</gene>
<dbReference type="AlphaFoldDB" id="A0A2V3IIP3"/>
<accession>A0A2V3IIP3</accession>
<proteinExistence type="predicted"/>
<protein>
    <submittedName>
        <fullName evidence="1">Uncharacterized protein</fullName>
    </submittedName>
</protein>
<dbReference type="EMBL" id="NBIV01000185">
    <property type="protein sequence ID" value="PXF41918.1"/>
    <property type="molecule type" value="Genomic_DNA"/>
</dbReference>
<comment type="caution">
    <text evidence="1">The sequence shown here is derived from an EMBL/GenBank/DDBJ whole genome shotgun (WGS) entry which is preliminary data.</text>
</comment>
<evidence type="ECO:0000313" key="2">
    <source>
        <dbReference type="Proteomes" id="UP000247409"/>
    </source>
</evidence>
<evidence type="ECO:0000313" key="1">
    <source>
        <dbReference type="EMBL" id="PXF41918.1"/>
    </source>
</evidence>
<keyword evidence="2" id="KW-1185">Reference proteome</keyword>
<reference evidence="1 2" key="1">
    <citation type="journal article" date="2018" name="Mol. Biol. Evol.">
        <title>Analysis of the draft genome of the red seaweed Gracilariopsis chorda provides insights into genome size evolution in Rhodophyta.</title>
        <authorList>
            <person name="Lee J."/>
            <person name="Yang E.C."/>
            <person name="Graf L."/>
            <person name="Yang J.H."/>
            <person name="Qiu H."/>
            <person name="Zel Zion U."/>
            <person name="Chan C.X."/>
            <person name="Stephens T.G."/>
            <person name="Weber A.P.M."/>
            <person name="Boo G.H."/>
            <person name="Boo S.M."/>
            <person name="Kim K.M."/>
            <person name="Shin Y."/>
            <person name="Jung M."/>
            <person name="Lee S.J."/>
            <person name="Yim H.S."/>
            <person name="Lee J.H."/>
            <person name="Bhattacharya D."/>
            <person name="Yoon H.S."/>
        </authorList>
    </citation>
    <scope>NUCLEOTIDE SEQUENCE [LARGE SCALE GENOMIC DNA]</scope>
    <source>
        <strain evidence="1 2">SKKU-2015</strain>
        <tissue evidence="1">Whole body</tissue>
    </source>
</reference>
<dbReference type="Proteomes" id="UP000247409">
    <property type="component" value="Unassembled WGS sequence"/>
</dbReference>
<sequence length="63" mass="7244">MCARLLQFVRSTEGNRLFRKTVDEKESAMKRKVYTALDVEDTNSGSFSHHNLDKVVQDASNRL</sequence>
<organism evidence="1 2">
    <name type="scientific">Gracilariopsis chorda</name>
    <dbReference type="NCBI Taxonomy" id="448386"/>
    <lineage>
        <taxon>Eukaryota</taxon>
        <taxon>Rhodophyta</taxon>
        <taxon>Florideophyceae</taxon>
        <taxon>Rhodymeniophycidae</taxon>
        <taxon>Gracilariales</taxon>
        <taxon>Gracilariaceae</taxon>
        <taxon>Gracilariopsis</taxon>
    </lineage>
</organism>